<gene>
    <name evidence="4" type="ORF">HL667_03170</name>
</gene>
<feature type="domain" description="N-acetyltransferase" evidence="3">
    <location>
        <begin position="1"/>
        <end position="157"/>
    </location>
</feature>
<evidence type="ECO:0000259" key="3">
    <source>
        <dbReference type="PROSITE" id="PS51186"/>
    </source>
</evidence>
<dbReference type="InterPro" id="IPR050832">
    <property type="entry name" value="Bact_Acetyltransf"/>
</dbReference>
<name>A0ABX2C6U2_9BRAD</name>
<accession>A0ABX2C6U2</accession>
<reference evidence="4" key="1">
    <citation type="submission" date="2020-05" db="EMBL/GenBank/DDBJ databases">
        <title>Nod-independent and nitrogen-fixing Bradyrhizobium aeschynomene sp. nov. isolated from nodules of Aeschynomene indica.</title>
        <authorList>
            <person name="Zhang Z."/>
        </authorList>
    </citation>
    <scope>NUCLEOTIDE SEQUENCE</scope>
    <source>
        <strain evidence="4">83012</strain>
    </source>
</reference>
<dbReference type="Proteomes" id="UP000886476">
    <property type="component" value="Unassembled WGS sequence"/>
</dbReference>
<dbReference type="InterPro" id="IPR016181">
    <property type="entry name" value="Acyl_CoA_acyltransferase"/>
</dbReference>
<protein>
    <submittedName>
        <fullName evidence="4">GNAT family N-acetyltransferase</fullName>
    </submittedName>
</protein>
<proteinExistence type="predicted"/>
<sequence>MRLRLAEADDEPFLRDLFKSIKGAQLSAANLPEAMLDLVVAQQYRAQVAGHAAQCPQAQSLIILRDGSPVGRLLLDRAASRWHVVDLALLPGTRNAGVGREIMQSVATAAREQGADVLSLAVATTNDDALRFYARLGFCEIADEASASHRSMELALAR</sequence>
<dbReference type="PANTHER" id="PTHR43877">
    <property type="entry name" value="AMINOALKYLPHOSPHONATE N-ACETYLTRANSFERASE-RELATED-RELATED"/>
    <property type="match status" value="1"/>
</dbReference>
<evidence type="ECO:0000313" key="4">
    <source>
        <dbReference type="EMBL" id="NPU63992.1"/>
    </source>
</evidence>
<dbReference type="SUPFAM" id="SSF55729">
    <property type="entry name" value="Acyl-CoA N-acyltransferases (Nat)"/>
    <property type="match status" value="1"/>
</dbReference>
<organism evidence="4 5">
    <name type="scientific">Bradyrhizobium aeschynomenes</name>
    <dbReference type="NCBI Taxonomy" id="2734909"/>
    <lineage>
        <taxon>Bacteria</taxon>
        <taxon>Pseudomonadati</taxon>
        <taxon>Pseudomonadota</taxon>
        <taxon>Alphaproteobacteria</taxon>
        <taxon>Hyphomicrobiales</taxon>
        <taxon>Nitrobacteraceae</taxon>
        <taxon>Bradyrhizobium</taxon>
    </lineage>
</organism>
<evidence type="ECO:0000256" key="2">
    <source>
        <dbReference type="ARBA" id="ARBA00023315"/>
    </source>
</evidence>
<comment type="caution">
    <text evidence="4">The sequence shown here is derived from an EMBL/GenBank/DDBJ whole genome shotgun (WGS) entry which is preliminary data.</text>
</comment>
<evidence type="ECO:0000313" key="5">
    <source>
        <dbReference type="Proteomes" id="UP000886476"/>
    </source>
</evidence>
<dbReference type="Pfam" id="PF00583">
    <property type="entry name" value="Acetyltransf_1"/>
    <property type="match status" value="1"/>
</dbReference>
<dbReference type="PROSITE" id="PS51186">
    <property type="entry name" value="GNAT"/>
    <property type="match status" value="1"/>
</dbReference>
<keyword evidence="1" id="KW-0808">Transferase</keyword>
<dbReference type="PANTHER" id="PTHR43877:SF2">
    <property type="entry name" value="AMINOALKYLPHOSPHONATE N-ACETYLTRANSFERASE-RELATED"/>
    <property type="match status" value="1"/>
</dbReference>
<keyword evidence="2" id="KW-0012">Acyltransferase</keyword>
<keyword evidence="5" id="KW-1185">Reference proteome</keyword>
<evidence type="ECO:0000256" key="1">
    <source>
        <dbReference type="ARBA" id="ARBA00022679"/>
    </source>
</evidence>
<dbReference type="EMBL" id="JABFDN010000001">
    <property type="protein sequence ID" value="NPU63992.1"/>
    <property type="molecule type" value="Genomic_DNA"/>
</dbReference>
<dbReference type="Gene3D" id="3.40.630.30">
    <property type="match status" value="1"/>
</dbReference>
<dbReference type="CDD" id="cd04301">
    <property type="entry name" value="NAT_SF"/>
    <property type="match status" value="1"/>
</dbReference>
<dbReference type="InterPro" id="IPR000182">
    <property type="entry name" value="GNAT_dom"/>
</dbReference>